<evidence type="ECO:0000313" key="2">
    <source>
        <dbReference type="EMBL" id="UJS26637.1"/>
    </source>
</evidence>
<dbReference type="EMBL" id="CP091244">
    <property type="protein sequence ID" value="UJS26637.1"/>
    <property type="molecule type" value="Genomic_DNA"/>
</dbReference>
<dbReference type="Pfam" id="PF13472">
    <property type="entry name" value="Lipase_GDSL_2"/>
    <property type="match status" value="1"/>
</dbReference>
<accession>A0ABY3T657</accession>
<dbReference type="Gene3D" id="3.40.50.1110">
    <property type="entry name" value="SGNH hydrolase"/>
    <property type="match status" value="1"/>
</dbReference>
<dbReference type="SUPFAM" id="SSF52266">
    <property type="entry name" value="SGNH hydrolase"/>
    <property type="match status" value="1"/>
</dbReference>
<dbReference type="Proteomes" id="UP001054801">
    <property type="component" value="Chromosome"/>
</dbReference>
<keyword evidence="3" id="KW-1185">Reference proteome</keyword>
<protein>
    <submittedName>
        <fullName evidence="2">Arylesterase</fullName>
    </submittedName>
</protein>
<proteinExistence type="predicted"/>
<evidence type="ECO:0000313" key="3">
    <source>
        <dbReference type="Proteomes" id="UP001054801"/>
    </source>
</evidence>
<sequence length="189" mass="20595">MADETTPTSKNSSTLLVWGDSLSAAYGIPVEKGWVSLLQTKLGDHYKVVNGSISGETTAGGLTRLPEALKQHDPDYVLLELGANDGLRGIDLPTMRRNLEQMITLSQAADTKVILLGIQLPPNYGTTFTEKFSATYTDLAKQYTLPLLPFLLDGIAENWDLMQADGLHPTAEAQPQILENVWKVLEAAL</sequence>
<name>A0ABY3T657_9GAMM</name>
<reference evidence="2" key="1">
    <citation type="journal article" date="2022" name="Microorganisms">
        <title>Two New Species of Filamentous Sulfur Bacteria of the Genus Thiothrix, Thiothrix winogradskyi sp. nov. and 'Candidatus Thiothrix sulfatifontis' sp. nov.</title>
        <authorList>
            <person name="Ravin N.V."/>
            <person name="Rossetti S."/>
            <person name="Beletsky A.V."/>
            <person name="Kadnikov V.V."/>
            <person name="Rudenko T.S."/>
            <person name="Smolyakov D.D."/>
            <person name="Moskvitina M.I."/>
            <person name="Gureeva M.V."/>
            <person name="Mardanov A.V."/>
            <person name="Grabovich M.Y."/>
        </authorList>
    </citation>
    <scope>NUCLEOTIDE SEQUENCE</scope>
    <source>
        <strain evidence="2">CT3</strain>
    </source>
</reference>
<organism evidence="2 3">
    <name type="scientific">Thiothrix winogradskyi</name>
    <dbReference type="NCBI Taxonomy" id="96472"/>
    <lineage>
        <taxon>Bacteria</taxon>
        <taxon>Pseudomonadati</taxon>
        <taxon>Pseudomonadota</taxon>
        <taxon>Gammaproteobacteria</taxon>
        <taxon>Thiotrichales</taxon>
        <taxon>Thiotrichaceae</taxon>
        <taxon>Thiothrix</taxon>
    </lineage>
</organism>
<dbReference type="InterPro" id="IPR051532">
    <property type="entry name" value="Ester_Hydrolysis_Enzymes"/>
</dbReference>
<dbReference type="InterPro" id="IPR036514">
    <property type="entry name" value="SGNH_hydro_sf"/>
</dbReference>
<dbReference type="CDD" id="cd01822">
    <property type="entry name" value="Lysophospholipase_L1_like"/>
    <property type="match status" value="1"/>
</dbReference>
<gene>
    <name evidence="2" type="ORF">L2Y54_15420</name>
</gene>
<dbReference type="PANTHER" id="PTHR30383">
    <property type="entry name" value="THIOESTERASE 1/PROTEASE 1/LYSOPHOSPHOLIPASE L1"/>
    <property type="match status" value="1"/>
</dbReference>
<feature type="domain" description="SGNH hydrolase-type esterase" evidence="1">
    <location>
        <begin position="19"/>
        <end position="173"/>
    </location>
</feature>
<evidence type="ECO:0000259" key="1">
    <source>
        <dbReference type="Pfam" id="PF13472"/>
    </source>
</evidence>
<dbReference type="PANTHER" id="PTHR30383:SF24">
    <property type="entry name" value="THIOESTERASE 1_PROTEASE 1_LYSOPHOSPHOLIPASE L1"/>
    <property type="match status" value="1"/>
</dbReference>
<dbReference type="InterPro" id="IPR013830">
    <property type="entry name" value="SGNH_hydro"/>
</dbReference>